<dbReference type="InterPro" id="IPR036873">
    <property type="entry name" value="Rhodanese-like_dom_sf"/>
</dbReference>
<dbReference type="Gene3D" id="3.40.250.10">
    <property type="entry name" value="Rhodanese-like domain"/>
    <property type="match status" value="1"/>
</dbReference>
<dbReference type="Gene3D" id="3.30.70.100">
    <property type="match status" value="1"/>
</dbReference>
<comment type="catalytic activity">
    <reaction evidence="1">
        <text>uridine(34) in tRNA + AH2 + O2 = 5-hydroxyuridine(34) in tRNA + A + H2O</text>
        <dbReference type="Rhea" id="RHEA:64224"/>
        <dbReference type="Rhea" id="RHEA-COMP:11727"/>
        <dbReference type="Rhea" id="RHEA-COMP:13381"/>
        <dbReference type="ChEBI" id="CHEBI:13193"/>
        <dbReference type="ChEBI" id="CHEBI:15377"/>
        <dbReference type="ChEBI" id="CHEBI:15379"/>
        <dbReference type="ChEBI" id="CHEBI:17499"/>
        <dbReference type="ChEBI" id="CHEBI:65315"/>
        <dbReference type="ChEBI" id="CHEBI:136877"/>
    </reaction>
</comment>
<keyword evidence="3" id="KW-1185">Reference proteome</keyword>
<dbReference type="PANTHER" id="PTHR43268:SF3">
    <property type="entry name" value="RHODANESE-LIKE DOMAIN-CONTAINING PROTEIN 7-RELATED"/>
    <property type="match status" value="1"/>
</dbReference>
<dbReference type="Pfam" id="PF12368">
    <property type="entry name" value="Rhodanese_C"/>
    <property type="match status" value="1"/>
</dbReference>
<dbReference type="SMART" id="SM00450">
    <property type="entry name" value="RHOD"/>
    <property type="match status" value="1"/>
</dbReference>
<evidence type="ECO:0000313" key="2">
    <source>
        <dbReference type="EMBL" id="UNO47551.1"/>
    </source>
</evidence>
<evidence type="ECO:0000256" key="1">
    <source>
        <dbReference type="HAMAP-Rule" id="MF_00469"/>
    </source>
</evidence>
<dbReference type="KEGG" id="aaco:K1I37_12650"/>
<comment type="function">
    <text evidence="1">Catalyzes oxygen-dependent 5-hydroxyuridine (ho5U) modification at position 34 in tRNAs.</text>
</comment>
<dbReference type="OrthoDB" id="9778326at2"/>
<dbReference type="NCBIfam" id="NF001135">
    <property type="entry name" value="PRK00142.1-3"/>
    <property type="match status" value="1"/>
</dbReference>
<dbReference type="SUPFAM" id="SSF52821">
    <property type="entry name" value="Rhodanese/Cell cycle control phosphatase"/>
    <property type="match status" value="1"/>
</dbReference>
<proteinExistence type="inferred from homology"/>
<reference evidence="3" key="1">
    <citation type="journal article" date="2022" name="G3 (Bethesda)">
        <title>Unveiling the complete genome sequence of Alicyclobacillus acidoterrestris DSM 3922T, a taint-producing strain.</title>
        <authorList>
            <person name="Leonardo I.C."/>
            <person name="Barreto Crespo M.T."/>
            <person name="Gaspar F.B."/>
        </authorList>
    </citation>
    <scope>NUCLEOTIDE SEQUENCE [LARGE SCALE GENOMIC DNA]</scope>
    <source>
        <strain evidence="3">DSM 3922</strain>
    </source>
</reference>
<dbReference type="AlphaFoldDB" id="T0C7W9"/>
<dbReference type="InterPro" id="IPR020936">
    <property type="entry name" value="TrhO"/>
</dbReference>
<keyword evidence="1" id="KW-0819">tRNA processing</keyword>
<dbReference type="GO" id="GO:0006400">
    <property type="term" value="P:tRNA modification"/>
    <property type="evidence" value="ECO:0007669"/>
    <property type="project" value="UniProtKB-UniRule"/>
</dbReference>
<dbReference type="Pfam" id="PF00581">
    <property type="entry name" value="Rhodanese"/>
    <property type="match status" value="1"/>
</dbReference>
<dbReference type="InterPro" id="IPR022111">
    <property type="entry name" value="Rhodanese_C"/>
</dbReference>
<dbReference type="EMBL" id="CP080467">
    <property type="protein sequence ID" value="UNO47551.1"/>
    <property type="molecule type" value="Genomic_DNA"/>
</dbReference>
<dbReference type="EC" id="1.14.-.-" evidence="1"/>
<keyword evidence="1" id="KW-0560">Oxidoreductase</keyword>
<organism evidence="2 3">
    <name type="scientific">Alicyclobacillus acidoterrestris (strain ATCC 49025 / DSM 3922 / CIP 106132 / NCIMB 13137 / GD3B)</name>
    <dbReference type="NCBI Taxonomy" id="1356854"/>
    <lineage>
        <taxon>Bacteria</taxon>
        <taxon>Bacillati</taxon>
        <taxon>Bacillota</taxon>
        <taxon>Bacilli</taxon>
        <taxon>Bacillales</taxon>
        <taxon>Alicyclobacillaceae</taxon>
        <taxon>Alicyclobacillus</taxon>
    </lineage>
</organism>
<dbReference type="RefSeq" id="WP_021295745.1">
    <property type="nucleotide sequence ID" value="NZ_AURB01000101.1"/>
</dbReference>
<dbReference type="Pfam" id="PF17773">
    <property type="entry name" value="UPF0176_N"/>
    <property type="match status" value="1"/>
</dbReference>
<accession>A0A9E6ZI57</accession>
<accession>T0C7W9</accession>
<dbReference type="PROSITE" id="PS50206">
    <property type="entry name" value="RHODANESE_3"/>
    <property type="match status" value="1"/>
</dbReference>
<comment type="similarity">
    <text evidence="1">Belongs to the TrhO family.</text>
</comment>
<dbReference type="CDD" id="cd01518">
    <property type="entry name" value="RHOD_YceA"/>
    <property type="match status" value="1"/>
</dbReference>
<dbReference type="GO" id="GO:0016705">
    <property type="term" value="F:oxidoreductase activity, acting on paired donors, with incorporation or reduction of molecular oxygen"/>
    <property type="evidence" value="ECO:0007669"/>
    <property type="project" value="UniProtKB-UniRule"/>
</dbReference>
<dbReference type="eggNOG" id="COG1054">
    <property type="taxonomic scope" value="Bacteria"/>
</dbReference>
<dbReference type="InterPro" id="IPR001763">
    <property type="entry name" value="Rhodanese-like_dom"/>
</dbReference>
<evidence type="ECO:0000313" key="3">
    <source>
        <dbReference type="Proteomes" id="UP000829401"/>
    </source>
</evidence>
<dbReference type="InterPro" id="IPR040503">
    <property type="entry name" value="TRHO_N"/>
</dbReference>
<protein>
    <recommendedName>
        <fullName evidence="1">tRNA uridine(34) hydroxylase</fullName>
        <ecNumber evidence="1">1.14.-.-</ecNumber>
    </recommendedName>
    <alternativeName>
        <fullName evidence="1">tRNA hydroxylation protein O</fullName>
    </alternativeName>
</protein>
<name>T0C7W9_ALIAG</name>
<sequence length="311" mass="35896">MSQYQVLLYYMYTPIENPDQFASEHTALCESLGLLGRIIVAAEGINGTVSGTVASTEEYMRVMHEDARFKDMVFKVDEADGHTFKRLSVRVKNEIVNFRLEEDVDPRRLTGRKLDPKRFHEMLQRDDVVVIDGRNDYEYEIGHFRNAIKPEVKAFREFPKWFEQHKDEFKGKKVLTYCTGGIRCEKLSGYLVREGLSEVYQLDGGIVTYSKDPEVRGHLFDGKCYVFDERIAVRVNYTDEDVVVSHCEHCGQACDRYVNCGYLDCHRQHLCCEACEVEMRGFCSSECERAAKENDRVDPLVEHLQPSHSAS</sequence>
<dbReference type="Proteomes" id="UP000829401">
    <property type="component" value="Chromosome"/>
</dbReference>
<dbReference type="HAMAP" id="MF_00469">
    <property type="entry name" value="TrhO"/>
    <property type="match status" value="1"/>
</dbReference>
<dbReference type="PANTHER" id="PTHR43268">
    <property type="entry name" value="THIOSULFATE SULFURTRANSFERASE/RHODANESE-LIKE DOMAIN-CONTAINING PROTEIN 2"/>
    <property type="match status" value="1"/>
</dbReference>
<gene>
    <name evidence="1" type="primary">trhO</name>
    <name evidence="2" type="ORF">K1I37_12650</name>
</gene>